<comment type="caution">
    <text evidence="2">The sequence shown here is derived from an EMBL/GenBank/DDBJ whole genome shotgun (WGS) entry which is preliminary data.</text>
</comment>
<keyword evidence="1" id="KW-0812">Transmembrane</keyword>
<keyword evidence="3" id="KW-1185">Reference proteome</keyword>
<feature type="transmembrane region" description="Helical" evidence="1">
    <location>
        <begin position="69"/>
        <end position="88"/>
    </location>
</feature>
<sequence>MSKAAASRKGKKAKKEKANESGSAGLWWGGMVCGIVLVLAPGSAILVGALLLPVVGLALFTGRNGGRAVQASLLFGLAGCVHPLHVLWGGEVSPAAAIALLRQPMVLATGWIALLAGWLVSELAAAGLRVQADIVAASQRRRMMARIAEIEDEWGPLPAAAPLPPL</sequence>
<dbReference type="Proteomes" id="UP001524587">
    <property type="component" value="Unassembled WGS sequence"/>
</dbReference>
<proteinExistence type="predicted"/>
<evidence type="ECO:0000256" key="1">
    <source>
        <dbReference type="SAM" id="Phobius"/>
    </source>
</evidence>
<dbReference type="RefSeq" id="WP_422864343.1">
    <property type="nucleotide sequence ID" value="NZ_JAMSKV010000008.1"/>
</dbReference>
<feature type="transmembrane region" description="Helical" evidence="1">
    <location>
        <begin position="21"/>
        <end position="39"/>
    </location>
</feature>
<keyword evidence="1" id="KW-0472">Membrane</keyword>
<keyword evidence="1" id="KW-1133">Transmembrane helix</keyword>
<accession>A0ABT1W7K5</accession>
<organism evidence="2 3">
    <name type="scientific">Endosaccharibacter trunci</name>
    <dbReference type="NCBI Taxonomy" id="2812733"/>
    <lineage>
        <taxon>Bacteria</taxon>
        <taxon>Pseudomonadati</taxon>
        <taxon>Pseudomonadota</taxon>
        <taxon>Alphaproteobacteria</taxon>
        <taxon>Acetobacterales</taxon>
        <taxon>Acetobacteraceae</taxon>
        <taxon>Endosaccharibacter</taxon>
    </lineage>
</organism>
<evidence type="ECO:0000313" key="2">
    <source>
        <dbReference type="EMBL" id="MCQ8278863.1"/>
    </source>
</evidence>
<reference evidence="2 3" key="1">
    <citation type="submission" date="2022-06" db="EMBL/GenBank/DDBJ databases">
        <title>Endosaccharibacter gen. nov., sp. nov., endophytic bacteria isolated from sugarcane.</title>
        <authorList>
            <person name="Pitiwittayakul N."/>
            <person name="Yukphan P."/>
            <person name="Charoenyingcharoen P."/>
            <person name="Tanasupawat S."/>
        </authorList>
    </citation>
    <scope>NUCLEOTIDE SEQUENCE [LARGE SCALE GENOMIC DNA]</scope>
    <source>
        <strain evidence="2 3">KSS8</strain>
    </source>
</reference>
<dbReference type="EMBL" id="JAMSKV010000008">
    <property type="protein sequence ID" value="MCQ8278863.1"/>
    <property type="molecule type" value="Genomic_DNA"/>
</dbReference>
<feature type="transmembrane region" description="Helical" evidence="1">
    <location>
        <begin position="108"/>
        <end position="132"/>
    </location>
</feature>
<feature type="transmembrane region" description="Helical" evidence="1">
    <location>
        <begin position="45"/>
        <end position="62"/>
    </location>
</feature>
<evidence type="ECO:0000313" key="3">
    <source>
        <dbReference type="Proteomes" id="UP001524587"/>
    </source>
</evidence>
<gene>
    <name evidence="2" type="ORF">NFI95_10405</name>
</gene>
<name>A0ABT1W7K5_9PROT</name>
<protein>
    <submittedName>
        <fullName evidence="2">Uncharacterized protein</fullName>
    </submittedName>
</protein>